<dbReference type="STRING" id="45286.A0A109UY13"/>
<dbReference type="RefSeq" id="XP_017986580.1">
    <property type="nucleotide sequence ID" value="XM_018131532.1"/>
</dbReference>
<dbReference type="EMBL" id="CP014243">
    <property type="protein sequence ID" value="AMD19584.1"/>
    <property type="molecule type" value="Genomic_DNA"/>
</dbReference>
<keyword evidence="1" id="KW-0728">SH3 domain</keyword>
<dbReference type="Pfam" id="PF00617">
    <property type="entry name" value="RasGEF"/>
    <property type="match status" value="1"/>
</dbReference>
<dbReference type="InterPro" id="IPR036028">
    <property type="entry name" value="SH3-like_dom_sf"/>
</dbReference>
<dbReference type="PANTHER" id="PTHR23113">
    <property type="entry name" value="GUANINE NUCLEOTIDE EXCHANGE FACTOR"/>
    <property type="match status" value="1"/>
</dbReference>
<proteinExistence type="predicted"/>
<keyword evidence="8" id="KW-1185">Reference proteome</keyword>
<dbReference type="InterPro" id="IPR001452">
    <property type="entry name" value="SH3_domain"/>
</dbReference>
<dbReference type="SMART" id="SM00326">
    <property type="entry name" value="SH3"/>
    <property type="match status" value="1"/>
</dbReference>
<dbReference type="GO" id="GO:0005886">
    <property type="term" value="C:plasma membrane"/>
    <property type="evidence" value="ECO:0007669"/>
    <property type="project" value="TreeGrafter"/>
</dbReference>
<name>A0A109UY13_9SACH</name>
<feature type="compositionally biased region" description="Low complexity" evidence="4">
    <location>
        <begin position="10"/>
        <end position="19"/>
    </location>
</feature>
<evidence type="ECO:0000256" key="3">
    <source>
        <dbReference type="PROSITE-ProRule" id="PRU00168"/>
    </source>
</evidence>
<feature type="domain" description="Ras-GEF" evidence="5">
    <location>
        <begin position="1172"/>
        <end position="1453"/>
    </location>
</feature>
<dbReference type="Gene3D" id="1.10.840.10">
    <property type="entry name" value="Ras guanine-nucleotide exchange factors catalytic domain"/>
    <property type="match status" value="1"/>
</dbReference>
<dbReference type="SUPFAM" id="SSF48366">
    <property type="entry name" value="Ras GEF"/>
    <property type="match status" value="1"/>
</dbReference>
<evidence type="ECO:0000256" key="1">
    <source>
        <dbReference type="ARBA" id="ARBA00022443"/>
    </source>
</evidence>
<dbReference type="Pfam" id="PF00618">
    <property type="entry name" value="RasGEF_N"/>
    <property type="match status" value="1"/>
</dbReference>
<dbReference type="Gene3D" id="1.20.870.10">
    <property type="entry name" value="Son of sevenless (SoS) protein Chain: S domain 1"/>
    <property type="match status" value="1"/>
</dbReference>
<reference evidence="7 8" key="1">
    <citation type="submission" date="2016-01" db="EMBL/GenBank/DDBJ databases">
        <title>Genome sequence of the yeast Holleya sinecauda.</title>
        <authorList>
            <person name="Dietrich F.S."/>
        </authorList>
    </citation>
    <scope>NUCLEOTIDE SEQUENCE [LARGE SCALE GENOMIC DNA]</scope>
    <source>
        <strain evidence="7 8">ATCC 58844</strain>
    </source>
</reference>
<dbReference type="PROSITE" id="PS50212">
    <property type="entry name" value="RASGEF_NTER"/>
    <property type="match status" value="1"/>
</dbReference>
<sequence>MTAAGSSENIISAEQQQAIQERDKYRQKKIRHHNDAEFEKLAELAEDCITPTKPLALLSMSPKGSERKASSQSKILTKRIIDEGTREFSETSLHTYATSDSFYTVASKNGGENVDYQQHKTPSTVKMTPFSKFDPLQTPVVGFKNAGGVHGGNMYDDETPKASSYMRNDGLRNEVDQPEEGSQEVSRHNSSVQAFPAMSGLGLSNLETEFSEKVVKENSDPDFSNYDYEKPLDKEFPSLLTSDDTKHDVTDHENAFTSASGSEGKPLSKDNIALTSTGTLYETGDTTMDSSNEDIQDEARHILGNTGYPLPSGAAPTKPLVYGSLPNEITPRSELRPRPDFIKSNRTTQYSVGKSDQLQDSDNLAYLFIISIHSFDAQTLDNEDDKNICLSFEKDEIAFVHTVDESGWGEVTLIRTVKRGWVPFNYFSDVVKPIEQIENKKEALMESRKPLELLLSTAGKFLVQSQQYATSNAAKSAYLGTVNEIRDGVKHLLQKTDCVSRSNDLVKARPIIRKYRKKLLADWYNLMLKADQYKDNIDSNKIEILQNFVYSVLRRSFNFYNVWVKESLAYSSMISSKQQSNARGEDRSAQLITYLSHPPKTMARLTEIHELLFTYIGLILGRLDMIEHNATGCELLELLVHQIILLLRDLLYISKSCSTLIHSRYNDLYQDNLDHNLDPLLSLVSELVSCVKLFVNATINESNSGENLAITEEKYSHTPEGSQLIVIVSKMTRLISKAIFACKNYLKLVGDFQLGSERKYPDFRRMHVTPEIFVKKCSSGMLDKLNRNNAFSTIIKENRDSLLQSPSHKKRLAHYSTIRSGADGNSLNIVGTQFLKDFLPEDGTFLQDPEFEPYKLKDTETVQDNNELINSKPDMKDEMVFDKSGNLIGASFRALVFTVTDELEKEDDFLRATLLLNFRLFATSSELSEALITRFDVKETFFNYAETERNGQYSSRASMIKARRRRVCKLFLMWMEGFWNFKEDGELLPMLINFFNEGVALFLPLEAKILMESAARLCCFAVSNSNVVYRGPLQLIPMILDTNNRNSIISSSSTSPSSRLSLVSVDEQFIEEYELTKLPTSNRNSIALPATLLNVAIPSLITKKNIYELEKIVRTYHRIIATHHGVPSSSSIMQHLNLEVTLKDWLTLVRTPSDKIDFGRLNHNDFSITDLNPLEVAMQLTLIESAIYLNITPFELSNMNLNTVSEDAASEMSPVQIVLKFTNFLSHYVTESIVGPGLSMEKRVYRLTSWFKIASASLYFRNFNSVASIMTALQSHYISRLDPIWSCLDDKDLDLFEYLSKIIHPNNNYKVYRTKLNNIIDEYSQSDTSNAKSQIPVVPFFNLFLQDITFIDEGNPKYRNPDAFKPNKIVNIDKYLRISKIIATIQFFQVPYDTEERNVTKKNDFFFNVSRSRIITPVPLLQEYILYEFWRVGTLYANDLDRSYNLSLKLVPNKL</sequence>
<dbReference type="InterPro" id="IPR000651">
    <property type="entry name" value="Ras-like_Gua-exchang_fac_N"/>
</dbReference>
<feature type="region of interest" description="Disordered" evidence="4">
    <location>
        <begin position="1"/>
        <end position="28"/>
    </location>
</feature>
<accession>A0A109UY13</accession>
<dbReference type="PROSITE" id="PS50009">
    <property type="entry name" value="RASGEF_CAT"/>
    <property type="match status" value="1"/>
</dbReference>
<dbReference type="GeneID" id="28722789"/>
<dbReference type="Proteomes" id="UP000243052">
    <property type="component" value="Chromosome iii"/>
</dbReference>
<gene>
    <name evidence="7" type="ORF">AW171_hschr31424</name>
</gene>
<evidence type="ECO:0000259" key="6">
    <source>
        <dbReference type="PROSITE" id="PS50212"/>
    </source>
</evidence>
<organism evidence="7 8">
    <name type="scientific">Eremothecium sinecaudum</name>
    <dbReference type="NCBI Taxonomy" id="45286"/>
    <lineage>
        <taxon>Eukaryota</taxon>
        <taxon>Fungi</taxon>
        <taxon>Dikarya</taxon>
        <taxon>Ascomycota</taxon>
        <taxon>Saccharomycotina</taxon>
        <taxon>Saccharomycetes</taxon>
        <taxon>Saccharomycetales</taxon>
        <taxon>Saccharomycetaceae</taxon>
        <taxon>Eremothecium</taxon>
    </lineage>
</organism>
<dbReference type="InterPro" id="IPR036964">
    <property type="entry name" value="RASGEF_cat_dom_sf"/>
</dbReference>
<dbReference type="InterPro" id="IPR023578">
    <property type="entry name" value="Ras_GEF_dom_sf"/>
</dbReference>
<dbReference type="GO" id="GO:0007265">
    <property type="term" value="P:Ras protein signal transduction"/>
    <property type="evidence" value="ECO:0007669"/>
    <property type="project" value="TreeGrafter"/>
</dbReference>
<dbReference type="Gene3D" id="2.30.30.40">
    <property type="entry name" value="SH3 Domains"/>
    <property type="match status" value="1"/>
</dbReference>
<dbReference type="SUPFAM" id="SSF50044">
    <property type="entry name" value="SH3-domain"/>
    <property type="match status" value="1"/>
</dbReference>
<dbReference type="GO" id="GO:0005085">
    <property type="term" value="F:guanyl-nucleotide exchange factor activity"/>
    <property type="evidence" value="ECO:0007669"/>
    <property type="project" value="UniProtKB-KW"/>
</dbReference>
<dbReference type="InterPro" id="IPR001895">
    <property type="entry name" value="RASGEF_cat_dom"/>
</dbReference>
<dbReference type="SMART" id="SM00229">
    <property type="entry name" value="RasGEFN"/>
    <property type="match status" value="1"/>
</dbReference>
<keyword evidence="2 3" id="KW-0344">Guanine-nucleotide releasing factor</keyword>
<dbReference type="SMART" id="SM00147">
    <property type="entry name" value="RasGEF"/>
    <property type="match status" value="1"/>
</dbReference>
<evidence type="ECO:0000256" key="4">
    <source>
        <dbReference type="SAM" id="MobiDB-lite"/>
    </source>
</evidence>
<dbReference type="PANTHER" id="PTHR23113:SF354">
    <property type="entry name" value="BUD SITE SELECTION PROTEIN 5"/>
    <property type="match status" value="1"/>
</dbReference>
<dbReference type="OrthoDB" id="546434at2759"/>
<feature type="domain" description="N-terminal Ras-GEF" evidence="6">
    <location>
        <begin position="883"/>
        <end position="1018"/>
    </location>
</feature>
<protein>
    <submittedName>
        <fullName evidence="7">HCL567Wp</fullName>
    </submittedName>
</protein>
<dbReference type="InterPro" id="IPR008937">
    <property type="entry name" value="Ras-like_GEF"/>
</dbReference>
<evidence type="ECO:0000256" key="2">
    <source>
        <dbReference type="ARBA" id="ARBA00022658"/>
    </source>
</evidence>
<evidence type="ECO:0000259" key="5">
    <source>
        <dbReference type="PROSITE" id="PS50009"/>
    </source>
</evidence>
<dbReference type="CDD" id="cd06224">
    <property type="entry name" value="REM"/>
    <property type="match status" value="1"/>
</dbReference>
<evidence type="ECO:0000313" key="8">
    <source>
        <dbReference type="Proteomes" id="UP000243052"/>
    </source>
</evidence>
<evidence type="ECO:0000313" key="7">
    <source>
        <dbReference type="EMBL" id="AMD19584.1"/>
    </source>
</evidence>